<evidence type="ECO:0000313" key="2">
    <source>
        <dbReference type="Proteomes" id="UP000184304"/>
    </source>
</evidence>
<dbReference type="VEuPathDB" id="FungiDB:ASPTUDRAFT_47698"/>
<proteinExistence type="predicted"/>
<accession>A0A1L9MU70</accession>
<dbReference type="AlphaFoldDB" id="A0A1L9MU70"/>
<keyword evidence="2" id="KW-1185">Reference proteome</keyword>
<protein>
    <submittedName>
        <fullName evidence="1">Uncharacterized protein</fullName>
    </submittedName>
</protein>
<reference evidence="2" key="1">
    <citation type="journal article" date="2017" name="Genome Biol.">
        <title>Comparative genomics reveals high biological diversity and specific adaptations in the industrially and medically important fungal genus Aspergillus.</title>
        <authorList>
            <person name="de Vries R.P."/>
            <person name="Riley R."/>
            <person name="Wiebenga A."/>
            <person name="Aguilar-Osorio G."/>
            <person name="Amillis S."/>
            <person name="Uchima C.A."/>
            <person name="Anderluh G."/>
            <person name="Asadollahi M."/>
            <person name="Askin M."/>
            <person name="Barry K."/>
            <person name="Battaglia E."/>
            <person name="Bayram O."/>
            <person name="Benocci T."/>
            <person name="Braus-Stromeyer S.A."/>
            <person name="Caldana C."/>
            <person name="Canovas D."/>
            <person name="Cerqueira G.C."/>
            <person name="Chen F."/>
            <person name="Chen W."/>
            <person name="Choi C."/>
            <person name="Clum A."/>
            <person name="Dos Santos R.A."/>
            <person name="Damasio A.R."/>
            <person name="Diallinas G."/>
            <person name="Emri T."/>
            <person name="Fekete E."/>
            <person name="Flipphi M."/>
            <person name="Freyberg S."/>
            <person name="Gallo A."/>
            <person name="Gournas C."/>
            <person name="Habgood R."/>
            <person name="Hainaut M."/>
            <person name="Harispe M.L."/>
            <person name="Henrissat B."/>
            <person name="Hilden K.S."/>
            <person name="Hope R."/>
            <person name="Hossain A."/>
            <person name="Karabika E."/>
            <person name="Karaffa L."/>
            <person name="Karanyi Z."/>
            <person name="Krasevec N."/>
            <person name="Kuo A."/>
            <person name="Kusch H."/>
            <person name="LaButti K."/>
            <person name="Lagendijk E.L."/>
            <person name="Lapidus A."/>
            <person name="Levasseur A."/>
            <person name="Lindquist E."/>
            <person name="Lipzen A."/>
            <person name="Logrieco A.F."/>
            <person name="MacCabe A."/>
            <person name="Maekelae M.R."/>
            <person name="Malavazi I."/>
            <person name="Melin P."/>
            <person name="Meyer V."/>
            <person name="Mielnichuk N."/>
            <person name="Miskei M."/>
            <person name="Molnar A.P."/>
            <person name="Mule G."/>
            <person name="Ngan C.Y."/>
            <person name="Orejas M."/>
            <person name="Orosz E."/>
            <person name="Ouedraogo J.P."/>
            <person name="Overkamp K.M."/>
            <person name="Park H.-S."/>
            <person name="Perrone G."/>
            <person name="Piumi F."/>
            <person name="Punt P.J."/>
            <person name="Ram A.F."/>
            <person name="Ramon A."/>
            <person name="Rauscher S."/>
            <person name="Record E."/>
            <person name="Riano-Pachon D.M."/>
            <person name="Robert V."/>
            <person name="Roehrig J."/>
            <person name="Ruller R."/>
            <person name="Salamov A."/>
            <person name="Salih N.S."/>
            <person name="Samson R.A."/>
            <person name="Sandor E."/>
            <person name="Sanguinetti M."/>
            <person name="Schuetze T."/>
            <person name="Sepcic K."/>
            <person name="Shelest E."/>
            <person name="Sherlock G."/>
            <person name="Sophianopoulou V."/>
            <person name="Squina F.M."/>
            <person name="Sun H."/>
            <person name="Susca A."/>
            <person name="Todd R.B."/>
            <person name="Tsang A."/>
            <person name="Unkles S.E."/>
            <person name="van de Wiele N."/>
            <person name="van Rossen-Uffink D."/>
            <person name="Oliveira J.V."/>
            <person name="Vesth T.C."/>
            <person name="Visser J."/>
            <person name="Yu J.-H."/>
            <person name="Zhou M."/>
            <person name="Andersen M.R."/>
            <person name="Archer D.B."/>
            <person name="Baker S.E."/>
            <person name="Benoit I."/>
            <person name="Brakhage A.A."/>
            <person name="Braus G.H."/>
            <person name="Fischer R."/>
            <person name="Frisvad J.C."/>
            <person name="Goldman G.H."/>
            <person name="Houbraken J."/>
            <person name="Oakley B."/>
            <person name="Pocsi I."/>
            <person name="Scazzocchio C."/>
            <person name="Seiboth B."/>
            <person name="vanKuyk P.A."/>
            <person name="Wortman J."/>
            <person name="Dyer P.S."/>
            <person name="Grigoriev I.V."/>
        </authorList>
    </citation>
    <scope>NUCLEOTIDE SEQUENCE [LARGE SCALE GENOMIC DNA]</scope>
    <source>
        <strain evidence="2">CBS 134.48</strain>
    </source>
</reference>
<sequence length="52" mass="5903">MKWFALKVGYPFILEGPVSSLATKNESNGLEVIQTLLPSEDETSEQDDWFKL</sequence>
<gene>
    <name evidence="1" type="ORF">ASPTUDRAFT_47698</name>
</gene>
<evidence type="ECO:0000313" key="1">
    <source>
        <dbReference type="EMBL" id="OJI80599.1"/>
    </source>
</evidence>
<dbReference type="Proteomes" id="UP000184304">
    <property type="component" value="Unassembled WGS sequence"/>
</dbReference>
<dbReference type="EMBL" id="KV878207">
    <property type="protein sequence ID" value="OJI80599.1"/>
    <property type="molecule type" value="Genomic_DNA"/>
</dbReference>
<organism evidence="1 2">
    <name type="scientific">Aspergillus tubingensis (strain CBS 134.48)</name>
    <dbReference type="NCBI Taxonomy" id="767770"/>
    <lineage>
        <taxon>Eukaryota</taxon>
        <taxon>Fungi</taxon>
        <taxon>Dikarya</taxon>
        <taxon>Ascomycota</taxon>
        <taxon>Pezizomycotina</taxon>
        <taxon>Eurotiomycetes</taxon>
        <taxon>Eurotiomycetidae</taxon>
        <taxon>Eurotiales</taxon>
        <taxon>Aspergillaceae</taxon>
        <taxon>Aspergillus</taxon>
        <taxon>Aspergillus subgen. Circumdati</taxon>
    </lineage>
</organism>
<name>A0A1L9MU70_ASPTC</name>